<comment type="caution">
    <text evidence="4">The sequence shown here is derived from an EMBL/GenBank/DDBJ whole genome shotgun (WGS) entry which is preliminary data.</text>
</comment>
<evidence type="ECO:0000256" key="2">
    <source>
        <dbReference type="SAM" id="Phobius"/>
    </source>
</evidence>
<keyword evidence="4" id="KW-0808">Transferase</keyword>
<gene>
    <name evidence="4" type="ORF">CDL18_10185</name>
</gene>
<reference evidence="4 5" key="1">
    <citation type="journal article" date="2017" name="Genome Med.">
        <title>A novel Ruminococcus gnavus clade enriched in inflammatory bowel disease patients.</title>
        <authorList>
            <person name="Hall A.B."/>
            <person name="Yassour M."/>
            <person name="Sauk J."/>
            <person name="Garner A."/>
            <person name="Jiang X."/>
            <person name="Arthur T."/>
            <person name="Lagoudas G.K."/>
            <person name="Vatanen T."/>
            <person name="Fornelos N."/>
            <person name="Wilson R."/>
            <person name="Bertha M."/>
            <person name="Cohen M."/>
            <person name="Garber J."/>
            <person name="Khalili H."/>
            <person name="Gevers D."/>
            <person name="Ananthakrishnan A.N."/>
            <person name="Kugathasan S."/>
            <person name="Lander E.S."/>
            <person name="Blainey P."/>
            <person name="Vlamakis H."/>
            <person name="Xavier R.J."/>
            <person name="Huttenhower C."/>
        </authorList>
    </citation>
    <scope>NUCLEOTIDE SEQUENCE [LARGE SCALE GENOMIC DNA]</scope>
    <source>
        <strain evidence="4 5">RJX1118</strain>
    </source>
</reference>
<evidence type="ECO:0000256" key="1">
    <source>
        <dbReference type="SAM" id="Coils"/>
    </source>
</evidence>
<feature type="transmembrane region" description="Helical" evidence="2">
    <location>
        <begin position="189"/>
        <end position="208"/>
    </location>
</feature>
<name>A0A2N5NH75_MEDGN</name>
<feature type="coiled-coil region" evidence="1">
    <location>
        <begin position="243"/>
        <end position="270"/>
    </location>
</feature>
<evidence type="ECO:0000313" key="5">
    <source>
        <dbReference type="Proteomes" id="UP000234849"/>
    </source>
</evidence>
<keyword evidence="2" id="KW-0812">Transmembrane</keyword>
<keyword evidence="4" id="KW-0418">Kinase</keyword>
<dbReference type="Proteomes" id="UP000234849">
    <property type="component" value="Unassembled WGS sequence"/>
</dbReference>
<dbReference type="PANTHER" id="PTHR40448">
    <property type="entry name" value="TWO-COMPONENT SENSOR HISTIDINE KINASE"/>
    <property type="match status" value="1"/>
</dbReference>
<feature type="transmembrane region" description="Helical" evidence="2">
    <location>
        <begin position="32"/>
        <end position="51"/>
    </location>
</feature>
<feature type="transmembrane region" description="Helical" evidence="2">
    <location>
        <begin position="6"/>
        <end position="25"/>
    </location>
</feature>
<sequence length="432" mass="50055">MSWIVNILATLIYLGFGIIYAVGFSKRKHFRYSIVVTAAAIFLAQAGMFLLFQVENWFGAMMWMALGYVMMLLSLWVNVKMTMAVASYYAVWASCTWCLAYELSMVFCWLLRKRWEIPAEVFPIVLLLVGTAGVIVCRYTVAIWIPENKRFMIGPRQLTSALVLLAMQGYLFLWFVKQCVNNRSGGLQGGNWFSILQMQILCVVVLYLQNELFKKSTMRQERLVSDLLWRQQKEHYRIAKENIDIINRKCHDLKHQIAALRDMCTKEEREKYIEEIQDSIQIYEAMVKTGNDVLDTILTEKSLACKENDIVVSCVADGKGLEFLHPIDLYTIFGNAMDNAIECVKNLPKQEKRQIDVLIHRQHQFLIVQIMNPVEEELEFEDNLPVTTKHDKAYHGYGLRSIKNSVKKYNGVFQVKIKDGCFCLKILFPIKE</sequence>
<keyword evidence="2" id="KW-0472">Membrane</keyword>
<dbReference type="PANTHER" id="PTHR40448:SF1">
    <property type="entry name" value="TWO-COMPONENT SENSOR HISTIDINE KINASE"/>
    <property type="match status" value="1"/>
</dbReference>
<proteinExistence type="predicted"/>
<dbReference type="Pfam" id="PF14501">
    <property type="entry name" value="HATPase_c_5"/>
    <property type="match status" value="1"/>
</dbReference>
<dbReference type="GO" id="GO:0016301">
    <property type="term" value="F:kinase activity"/>
    <property type="evidence" value="ECO:0007669"/>
    <property type="project" value="UniProtKB-KW"/>
</dbReference>
<evidence type="ECO:0000313" key="4">
    <source>
        <dbReference type="EMBL" id="PLT54345.1"/>
    </source>
</evidence>
<dbReference type="RefSeq" id="WP_101879852.1">
    <property type="nucleotide sequence ID" value="NZ_JBDMCU010000010.1"/>
</dbReference>
<dbReference type="AlphaFoldDB" id="A0A2N5NH75"/>
<protein>
    <submittedName>
        <fullName evidence="4">Histidine kinase</fullName>
    </submittedName>
</protein>
<organism evidence="4 5">
    <name type="scientific">Mediterraneibacter gnavus</name>
    <name type="common">Ruminococcus gnavus</name>
    <dbReference type="NCBI Taxonomy" id="33038"/>
    <lineage>
        <taxon>Bacteria</taxon>
        <taxon>Bacillati</taxon>
        <taxon>Bacillota</taxon>
        <taxon>Clostridia</taxon>
        <taxon>Lachnospirales</taxon>
        <taxon>Lachnospiraceae</taxon>
        <taxon>Mediterraneibacter</taxon>
    </lineage>
</organism>
<dbReference type="Gene3D" id="3.30.565.10">
    <property type="entry name" value="Histidine kinase-like ATPase, C-terminal domain"/>
    <property type="match status" value="1"/>
</dbReference>
<dbReference type="InterPro" id="IPR032834">
    <property type="entry name" value="NatK-like_C"/>
</dbReference>
<dbReference type="GO" id="GO:0042802">
    <property type="term" value="F:identical protein binding"/>
    <property type="evidence" value="ECO:0007669"/>
    <property type="project" value="TreeGrafter"/>
</dbReference>
<feature type="transmembrane region" description="Helical" evidence="2">
    <location>
        <begin position="158"/>
        <end position="177"/>
    </location>
</feature>
<keyword evidence="2" id="KW-1133">Transmembrane helix</keyword>
<feature type="domain" description="Sensor histidine kinase NatK-like C-terminal" evidence="3">
    <location>
        <begin position="324"/>
        <end position="429"/>
    </location>
</feature>
<feature type="transmembrane region" description="Helical" evidence="2">
    <location>
        <begin position="57"/>
        <end position="77"/>
    </location>
</feature>
<dbReference type="SUPFAM" id="SSF55874">
    <property type="entry name" value="ATPase domain of HSP90 chaperone/DNA topoisomerase II/histidine kinase"/>
    <property type="match status" value="1"/>
</dbReference>
<feature type="transmembrane region" description="Helical" evidence="2">
    <location>
        <begin position="89"/>
        <end position="112"/>
    </location>
</feature>
<feature type="transmembrane region" description="Helical" evidence="2">
    <location>
        <begin position="124"/>
        <end position="146"/>
    </location>
</feature>
<dbReference type="EMBL" id="NIHM01000013">
    <property type="protein sequence ID" value="PLT54345.1"/>
    <property type="molecule type" value="Genomic_DNA"/>
</dbReference>
<accession>A0A2N5NH75</accession>
<dbReference type="CDD" id="cd16935">
    <property type="entry name" value="HATPase_AgrC-ComD-like"/>
    <property type="match status" value="1"/>
</dbReference>
<evidence type="ECO:0000259" key="3">
    <source>
        <dbReference type="Pfam" id="PF14501"/>
    </source>
</evidence>
<keyword evidence="1" id="KW-0175">Coiled coil</keyword>
<dbReference type="InterPro" id="IPR036890">
    <property type="entry name" value="HATPase_C_sf"/>
</dbReference>